<protein>
    <submittedName>
        <fullName evidence="2 4">Uncharacterized protein</fullName>
    </submittedName>
</protein>
<dbReference type="OrthoDB" id="6269303at2759"/>
<evidence type="ECO:0000313" key="2">
    <source>
        <dbReference type="EMBL" id="VDM18037.1"/>
    </source>
</evidence>
<feature type="compositionally biased region" description="Polar residues" evidence="1">
    <location>
        <begin position="85"/>
        <end position="102"/>
    </location>
</feature>
<gene>
    <name evidence="2" type="ORF">TTAC_LOCUS1456</name>
</gene>
<reference evidence="4" key="1">
    <citation type="submission" date="2017-02" db="UniProtKB">
        <authorList>
            <consortium name="WormBaseParasite"/>
        </authorList>
    </citation>
    <scope>IDENTIFICATION</scope>
</reference>
<dbReference type="WBParaSite" id="TTAC_0000146901-mRNA-1">
    <property type="protein sequence ID" value="TTAC_0000146901-mRNA-1"/>
    <property type="gene ID" value="TTAC_0000146901"/>
</dbReference>
<proteinExistence type="predicted"/>
<reference evidence="2 3" key="2">
    <citation type="submission" date="2018-11" db="EMBL/GenBank/DDBJ databases">
        <authorList>
            <consortium name="Pathogen Informatics"/>
        </authorList>
    </citation>
    <scope>NUCLEOTIDE SEQUENCE [LARGE SCALE GENOMIC DNA]</scope>
</reference>
<keyword evidence="3" id="KW-1185">Reference proteome</keyword>
<accession>A0A0R3WL35</accession>
<sequence length="332" mass="37314">MSAYRIHFDYPTKVETARMNNKARSLFVRLTFPDLHKPSPKPRRSKGCCGCRCSCTTSPPSPDDHEPIWSNLIKPPPKSSSSKSTASNAPANWTSVQPSQKPENGDIWIRVASNRVSLMLILCGPSPLTQRVDSRASNTHQESLKSLSISDLREQEEETYSDQFPTVYYYWDSGRLSKKLDPLRSSMAVAETCVCLMLAPATRGEGWSDDDLKMVHKSVRASTPPVPKRRTVEKRDFCWQESVKETEGVSSKNFVIVDCDNGIELPSKSPEIGDVESNDFIEVEEDRLASNSTRTCKCKGVPQEKKMQEMISKLNPCREFFTHTSSLIPVCE</sequence>
<dbReference type="EMBL" id="UYWX01000323">
    <property type="protein sequence ID" value="VDM18037.1"/>
    <property type="molecule type" value="Genomic_DNA"/>
</dbReference>
<dbReference type="AlphaFoldDB" id="A0A0R3WL35"/>
<evidence type="ECO:0000256" key="1">
    <source>
        <dbReference type="SAM" id="MobiDB-lite"/>
    </source>
</evidence>
<feature type="region of interest" description="Disordered" evidence="1">
    <location>
        <begin position="131"/>
        <end position="150"/>
    </location>
</feature>
<feature type="region of interest" description="Disordered" evidence="1">
    <location>
        <begin position="57"/>
        <end position="102"/>
    </location>
</feature>
<organism evidence="4">
    <name type="scientific">Hydatigena taeniaeformis</name>
    <name type="common">Feline tapeworm</name>
    <name type="synonym">Taenia taeniaeformis</name>
    <dbReference type="NCBI Taxonomy" id="6205"/>
    <lineage>
        <taxon>Eukaryota</taxon>
        <taxon>Metazoa</taxon>
        <taxon>Spiralia</taxon>
        <taxon>Lophotrochozoa</taxon>
        <taxon>Platyhelminthes</taxon>
        <taxon>Cestoda</taxon>
        <taxon>Eucestoda</taxon>
        <taxon>Cyclophyllidea</taxon>
        <taxon>Taeniidae</taxon>
        <taxon>Hydatigera</taxon>
    </lineage>
</organism>
<evidence type="ECO:0000313" key="4">
    <source>
        <dbReference type="WBParaSite" id="TTAC_0000146901-mRNA-1"/>
    </source>
</evidence>
<evidence type="ECO:0000313" key="3">
    <source>
        <dbReference type="Proteomes" id="UP000274429"/>
    </source>
</evidence>
<dbReference type="Proteomes" id="UP000274429">
    <property type="component" value="Unassembled WGS sequence"/>
</dbReference>
<feature type="compositionally biased region" description="Polar residues" evidence="1">
    <location>
        <begin position="131"/>
        <end position="149"/>
    </location>
</feature>
<name>A0A0R3WL35_HYDTA</name>